<dbReference type="AlphaFoldDB" id="A0A3P5WTS5"/>
<dbReference type="PANTHER" id="PTHR43790:SF9">
    <property type="entry name" value="GALACTOFURANOSE TRANSPORTER ATP-BINDING PROTEIN YTFR"/>
    <property type="match status" value="1"/>
</dbReference>
<dbReference type="GO" id="GO:0005524">
    <property type="term" value="F:ATP binding"/>
    <property type="evidence" value="ECO:0007669"/>
    <property type="project" value="UniProtKB-KW"/>
</dbReference>
<dbReference type="InterPro" id="IPR027417">
    <property type="entry name" value="P-loop_NTPase"/>
</dbReference>
<reference evidence="7 8" key="1">
    <citation type="submission" date="2018-11" db="EMBL/GenBank/DDBJ databases">
        <authorList>
            <person name="Criscuolo A."/>
        </authorList>
    </citation>
    <scope>NUCLEOTIDE SEQUENCE [LARGE SCALE GENOMIC DNA]</scope>
    <source>
        <strain evidence="7">ACIP111625</strain>
    </source>
</reference>
<protein>
    <submittedName>
        <fullName evidence="7">Arabinose import ATP-binding protein AraG</fullName>
        <ecNumber evidence="7">3.6.3.17</ecNumber>
    </submittedName>
</protein>
<evidence type="ECO:0000256" key="3">
    <source>
        <dbReference type="ARBA" id="ARBA00022737"/>
    </source>
</evidence>
<proteinExistence type="predicted"/>
<dbReference type="CDD" id="cd03215">
    <property type="entry name" value="ABC_Carb_Monos_II"/>
    <property type="match status" value="1"/>
</dbReference>
<dbReference type="EMBL" id="UXAW01000045">
    <property type="protein sequence ID" value="VDC22701.1"/>
    <property type="molecule type" value="Genomic_DNA"/>
</dbReference>
<dbReference type="Gene3D" id="3.40.50.300">
    <property type="entry name" value="P-loop containing nucleotide triphosphate hydrolases"/>
    <property type="match status" value="2"/>
</dbReference>
<evidence type="ECO:0000313" key="7">
    <source>
        <dbReference type="EMBL" id="VDC22701.1"/>
    </source>
</evidence>
<dbReference type="InterPro" id="IPR050107">
    <property type="entry name" value="ABC_carbohydrate_import_ATPase"/>
</dbReference>
<dbReference type="EC" id="3.6.3.17" evidence="7"/>
<dbReference type="PANTHER" id="PTHR43790">
    <property type="entry name" value="CARBOHYDRATE TRANSPORT ATP-BINDING PROTEIN MG119-RELATED"/>
    <property type="match status" value="1"/>
</dbReference>
<evidence type="ECO:0000259" key="6">
    <source>
        <dbReference type="PROSITE" id="PS50893"/>
    </source>
</evidence>
<evidence type="ECO:0000313" key="8">
    <source>
        <dbReference type="Proteomes" id="UP000277498"/>
    </source>
</evidence>
<accession>A0A3P5WTS5</accession>
<gene>
    <name evidence="7" type="primary">araG_1</name>
    <name evidence="7" type="ORF">XINFAN_00860</name>
</gene>
<keyword evidence="1" id="KW-0813">Transport</keyword>
<sequence>MTWQNQSPVVELRAISKDFAGTPVLRGIDLAFHPGEIHGLLGENGAGKSTLIKILTGVYAQSGGSVVIEGREVRITTPKDAQRLGLGALYQDAELVPSFTIAENILLGHEPGGVTISRRAMVEEAGRILREMGLDLDPSRRAASLSAAEMQLVMLATLMHRRFRLIVLDEPTARLSAQETALLFEVIRNFQRQGVAIIYISHRLNEIKELCDRATILRGGMISATLEAADITEDEVTRLMVDRNRSELEVSNPGYAREGQGLRLEALATARLKPLDIEVRPGEVLGITGPIGAGMEEIERSLGGLTAHSGRIVIGGTECRISDPISARKAGIAIIPEDRRKQALFPNMSVSDNVSMPVLRSLARAGIVTNGAKRRYGEEVMNRLNVNPRQPLKAIRFFSGGNQQKAVIGKWLQADARVYVFSEPTAGVDVGAIAEIYEVILRVASEGAAVLVISSSLREILALSESIMVVYAGEQVCRLPRSAFNYDSLLATTMTGKLSATPEAVQ</sequence>
<feature type="domain" description="ABC transporter" evidence="6">
    <location>
        <begin position="248"/>
        <end position="497"/>
    </location>
</feature>
<dbReference type="CDD" id="cd03216">
    <property type="entry name" value="ABC_Carb_Monos_I"/>
    <property type="match status" value="1"/>
</dbReference>
<evidence type="ECO:0000256" key="2">
    <source>
        <dbReference type="ARBA" id="ARBA00022597"/>
    </source>
</evidence>
<dbReference type="PROSITE" id="PS50893">
    <property type="entry name" value="ABC_TRANSPORTER_2"/>
    <property type="match status" value="2"/>
</dbReference>
<keyword evidence="8" id="KW-1185">Reference proteome</keyword>
<dbReference type="OrthoDB" id="9805029at2"/>
<dbReference type="Proteomes" id="UP000277498">
    <property type="component" value="Unassembled WGS sequence"/>
</dbReference>
<dbReference type="SUPFAM" id="SSF52540">
    <property type="entry name" value="P-loop containing nucleoside triphosphate hydrolases"/>
    <property type="match status" value="2"/>
</dbReference>
<keyword evidence="4" id="KW-0547">Nucleotide-binding</keyword>
<name>A0A3P5WTS5_9RHOB</name>
<evidence type="ECO:0000256" key="1">
    <source>
        <dbReference type="ARBA" id="ARBA00022448"/>
    </source>
</evidence>
<dbReference type="InterPro" id="IPR017871">
    <property type="entry name" value="ABC_transporter-like_CS"/>
</dbReference>
<evidence type="ECO:0000256" key="4">
    <source>
        <dbReference type="ARBA" id="ARBA00022741"/>
    </source>
</evidence>
<dbReference type="RefSeq" id="WP_124085289.1">
    <property type="nucleotide sequence ID" value="NZ_UXAW01000045.1"/>
</dbReference>
<dbReference type="SMART" id="SM00382">
    <property type="entry name" value="AAA"/>
    <property type="match status" value="2"/>
</dbReference>
<dbReference type="InterPro" id="IPR003439">
    <property type="entry name" value="ABC_transporter-like_ATP-bd"/>
</dbReference>
<keyword evidence="5 7" id="KW-0067">ATP-binding</keyword>
<evidence type="ECO:0000256" key="5">
    <source>
        <dbReference type="ARBA" id="ARBA00022840"/>
    </source>
</evidence>
<dbReference type="GO" id="GO:0016887">
    <property type="term" value="F:ATP hydrolysis activity"/>
    <property type="evidence" value="ECO:0007669"/>
    <property type="project" value="InterPro"/>
</dbReference>
<keyword evidence="2" id="KW-0762">Sugar transport</keyword>
<dbReference type="Pfam" id="PF00005">
    <property type="entry name" value="ABC_tran"/>
    <property type="match status" value="2"/>
</dbReference>
<keyword evidence="3" id="KW-0677">Repeat</keyword>
<feature type="domain" description="ABC transporter" evidence="6">
    <location>
        <begin position="10"/>
        <end position="244"/>
    </location>
</feature>
<dbReference type="PROSITE" id="PS00211">
    <property type="entry name" value="ABC_TRANSPORTER_1"/>
    <property type="match status" value="1"/>
</dbReference>
<keyword evidence="7" id="KW-0378">Hydrolase</keyword>
<organism evidence="7 8">
    <name type="scientific">Pseudogemmobacter humi</name>
    <dbReference type="NCBI Taxonomy" id="2483812"/>
    <lineage>
        <taxon>Bacteria</taxon>
        <taxon>Pseudomonadati</taxon>
        <taxon>Pseudomonadota</taxon>
        <taxon>Alphaproteobacteria</taxon>
        <taxon>Rhodobacterales</taxon>
        <taxon>Paracoccaceae</taxon>
        <taxon>Pseudogemmobacter</taxon>
    </lineage>
</organism>
<dbReference type="InterPro" id="IPR003593">
    <property type="entry name" value="AAA+_ATPase"/>
</dbReference>